<sequence>MVENRPFLKILTHAVLILGVLFLCFPVWMALVASTHPGDALVRSPIPMWFGDQAVENYTTLLSGGVAEAGGVPVLRMMWNSLLMALGITFGKIAVSLLAAYAIVYFRFPFRMGFFWLIFITLMLPIEVRILPTYDIVTNLGMLNSYWGLTVPLIASATATFLFRQFFLTIPDELVEAARIDRAGPIRFFFDILLPLSRTNIAALFIILFIFGWNQYLWPFIITTDVDLYTVVMGIQRMVNIGEGLPIWHLTMGTAILALIPPVVVVLAMQRLFVKGLVESEK</sequence>
<protein>
    <recommendedName>
        <fullName evidence="3 10">sn-glycerol-3-phosphate transport system permease protein UgpE</fullName>
    </recommendedName>
</protein>
<dbReference type="PROSITE" id="PS50928">
    <property type="entry name" value="ABC_TM1"/>
    <property type="match status" value="1"/>
</dbReference>
<comment type="subcellular location">
    <subcellularLocation>
        <location evidence="10">Cell inner membrane</location>
        <topology evidence="10">Multi-pass membrane protein</topology>
    </subcellularLocation>
    <subcellularLocation>
        <location evidence="1 9">Cell membrane</location>
        <topology evidence="1 9">Multi-pass membrane protein</topology>
    </subcellularLocation>
</comment>
<dbReference type="Pfam" id="PF00528">
    <property type="entry name" value="BPD_transp_1"/>
    <property type="match status" value="1"/>
</dbReference>
<dbReference type="InterPro" id="IPR035906">
    <property type="entry name" value="MetI-like_sf"/>
</dbReference>
<evidence type="ECO:0000256" key="8">
    <source>
        <dbReference type="ARBA" id="ARBA00023136"/>
    </source>
</evidence>
<feature type="transmembrane region" description="Helical" evidence="9">
    <location>
        <begin position="188"/>
        <end position="210"/>
    </location>
</feature>
<dbReference type="EMBL" id="RCNT01000006">
    <property type="protein sequence ID" value="RMA41857.1"/>
    <property type="molecule type" value="Genomic_DNA"/>
</dbReference>
<feature type="transmembrane region" description="Helical" evidence="9">
    <location>
        <begin position="146"/>
        <end position="167"/>
    </location>
</feature>
<dbReference type="Proteomes" id="UP000281343">
    <property type="component" value="Unassembled WGS sequence"/>
</dbReference>
<evidence type="ECO:0000256" key="4">
    <source>
        <dbReference type="ARBA" id="ARBA00022448"/>
    </source>
</evidence>
<dbReference type="CDD" id="cd06261">
    <property type="entry name" value="TM_PBP2"/>
    <property type="match status" value="1"/>
</dbReference>
<gene>
    <name evidence="10 12" type="primary">ugpE</name>
    <name evidence="12" type="ORF">D9R08_13485</name>
</gene>
<feature type="transmembrane region" description="Helical" evidence="9">
    <location>
        <begin position="7"/>
        <end position="31"/>
    </location>
</feature>
<comment type="function">
    <text evidence="10">Part of the ABC transporter complex UgpBAEC involved in sn-glycerol-3-phosphate (G3P) import. Probably responsible for the translocation of the substrate across the membrane.</text>
</comment>
<evidence type="ECO:0000256" key="10">
    <source>
        <dbReference type="RuleBase" id="RU363056"/>
    </source>
</evidence>
<dbReference type="RefSeq" id="WP_121898569.1">
    <property type="nucleotide sequence ID" value="NZ_RCNT01000006.1"/>
</dbReference>
<proteinExistence type="inferred from homology"/>
<dbReference type="PANTHER" id="PTHR43744:SF8">
    <property type="entry name" value="SN-GLYCEROL-3-PHOSPHATE TRANSPORT SYSTEM PERMEASE PROTEIN UGPE"/>
    <property type="match status" value="1"/>
</dbReference>
<comment type="similarity">
    <text evidence="9">Belongs to the binding-protein-dependent transport system permease family.</text>
</comment>
<evidence type="ECO:0000256" key="2">
    <source>
        <dbReference type="ARBA" id="ARBA00011557"/>
    </source>
</evidence>
<keyword evidence="6 9" id="KW-0812">Transmembrane</keyword>
<evidence type="ECO:0000313" key="12">
    <source>
        <dbReference type="EMBL" id="RMA41857.1"/>
    </source>
</evidence>
<dbReference type="PANTHER" id="PTHR43744">
    <property type="entry name" value="ABC TRANSPORTER PERMEASE PROTEIN MG189-RELATED-RELATED"/>
    <property type="match status" value="1"/>
</dbReference>
<feature type="domain" description="ABC transmembrane type-1" evidence="11">
    <location>
        <begin position="78"/>
        <end position="269"/>
    </location>
</feature>
<comment type="subunit">
    <text evidence="2 10">The complex is composed of two ATP-binding proteins (UgpC), two transmembrane proteins (UgpA and UgpE) and a solute-binding protein (UgpB).</text>
</comment>
<evidence type="ECO:0000256" key="3">
    <source>
        <dbReference type="ARBA" id="ARBA00020515"/>
    </source>
</evidence>
<evidence type="ECO:0000256" key="1">
    <source>
        <dbReference type="ARBA" id="ARBA00004651"/>
    </source>
</evidence>
<accession>A0A3L9Y471</accession>
<feature type="transmembrane region" description="Helical" evidence="9">
    <location>
        <begin position="113"/>
        <end position="134"/>
    </location>
</feature>
<dbReference type="InterPro" id="IPR000515">
    <property type="entry name" value="MetI-like"/>
</dbReference>
<keyword evidence="10" id="KW-0997">Cell inner membrane</keyword>
<evidence type="ECO:0000256" key="7">
    <source>
        <dbReference type="ARBA" id="ARBA00022989"/>
    </source>
</evidence>
<feature type="transmembrane region" description="Helical" evidence="9">
    <location>
        <begin position="82"/>
        <end position="106"/>
    </location>
</feature>
<evidence type="ECO:0000256" key="9">
    <source>
        <dbReference type="RuleBase" id="RU363032"/>
    </source>
</evidence>
<dbReference type="AlphaFoldDB" id="A0A3L9Y471"/>
<keyword evidence="4 9" id="KW-0813">Transport</keyword>
<dbReference type="OrthoDB" id="9815445at2"/>
<evidence type="ECO:0000256" key="6">
    <source>
        <dbReference type="ARBA" id="ARBA00022692"/>
    </source>
</evidence>
<evidence type="ECO:0000313" key="13">
    <source>
        <dbReference type="Proteomes" id="UP000281343"/>
    </source>
</evidence>
<keyword evidence="8 9" id="KW-0472">Membrane</keyword>
<dbReference type="Gene3D" id="1.10.3720.10">
    <property type="entry name" value="MetI-like"/>
    <property type="match status" value="1"/>
</dbReference>
<comment type="caution">
    <text evidence="12">The sequence shown here is derived from an EMBL/GenBank/DDBJ whole genome shotgun (WGS) entry which is preliminary data.</text>
</comment>
<evidence type="ECO:0000256" key="5">
    <source>
        <dbReference type="ARBA" id="ARBA00022475"/>
    </source>
</evidence>
<dbReference type="NCBIfam" id="NF008210">
    <property type="entry name" value="PRK10973.1"/>
    <property type="match status" value="1"/>
</dbReference>
<name>A0A3L9Y471_9RHOB</name>
<feature type="transmembrane region" description="Helical" evidence="9">
    <location>
        <begin position="247"/>
        <end position="269"/>
    </location>
</feature>
<keyword evidence="5 10" id="KW-1003">Cell membrane</keyword>
<evidence type="ECO:0000259" key="11">
    <source>
        <dbReference type="PROSITE" id="PS50928"/>
    </source>
</evidence>
<reference evidence="12 13" key="1">
    <citation type="submission" date="2018-10" db="EMBL/GenBank/DDBJ databases">
        <authorList>
            <person name="Jung H.S."/>
            <person name="Jeon C.O."/>
        </authorList>
    </citation>
    <scope>NUCLEOTIDE SEQUENCE [LARGE SCALE GENOMIC DNA]</scope>
    <source>
        <strain evidence="12 13">MA-7-27</strain>
    </source>
</reference>
<dbReference type="GO" id="GO:0005886">
    <property type="term" value="C:plasma membrane"/>
    <property type="evidence" value="ECO:0007669"/>
    <property type="project" value="UniProtKB-SubCell"/>
</dbReference>
<keyword evidence="13" id="KW-1185">Reference proteome</keyword>
<dbReference type="GO" id="GO:0055085">
    <property type="term" value="P:transmembrane transport"/>
    <property type="evidence" value="ECO:0007669"/>
    <property type="project" value="InterPro"/>
</dbReference>
<dbReference type="SUPFAM" id="SSF161098">
    <property type="entry name" value="MetI-like"/>
    <property type="match status" value="1"/>
</dbReference>
<keyword evidence="7 9" id="KW-1133">Transmembrane helix</keyword>
<organism evidence="12 13">
    <name type="scientific">Rhodophyticola porphyridii</name>
    <dbReference type="NCBI Taxonomy" id="1852017"/>
    <lineage>
        <taxon>Bacteria</taxon>
        <taxon>Pseudomonadati</taxon>
        <taxon>Pseudomonadota</taxon>
        <taxon>Alphaproteobacteria</taxon>
        <taxon>Rhodobacterales</taxon>
        <taxon>Roseobacteraceae</taxon>
        <taxon>Rhodophyticola</taxon>
    </lineage>
</organism>